<protein>
    <submittedName>
        <fullName evidence="2">Zinc-binding oxidoreductase protein</fullName>
    </submittedName>
</protein>
<comment type="caution">
    <text evidence="2">The sequence shown here is derived from an EMBL/GenBank/DDBJ whole genome shotgun (WGS) entry which is preliminary data.</text>
</comment>
<evidence type="ECO:0000256" key="1">
    <source>
        <dbReference type="SAM" id="SignalP"/>
    </source>
</evidence>
<dbReference type="Proteomes" id="UP001446871">
    <property type="component" value="Unassembled WGS sequence"/>
</dbReference>
<dbReference type="PANTHER" id="PTHR35394:SF5">
    <property type="entry name" value="DUF3176 DOMAIN-CONTAINING PROTEIN"/>
    <property type="match status" value="1"/>
</dbReference>
<dbReference type="Pfam" id="PF11374">
    <property type="entry name" value="DUF3176"/>
    <property type="match status" value="1"/>
</dbReference>
<evidence type="ECO:0000313" key="2">
    <source>
        <dbReference type="EMBL" id="KAK8068362.1"/>
    </source>
</evidence>
<feature type="signal peptide" evidence="1">
    <location>
        <begin position="1"/>
        <end position="24"/>
    </location>
</feature>
<accession>A0ABR1VBT0</accession>
<proteinExistence type="predicted"/>
<dbReference type="EMBL" id="JAQQWM010000004">
    <property type="protein sequence ID" value="KAK8068362.1"/>
    <property type="molecule type" value="Genomic_DNA"/>
</dbReference>
<keyword evidence="3" id="KW-1185">Reference proteome</keyword>
<sequence>MVNLSTLVALLATIFRSMLENVLSSVIGQLTWRWFRSSPHSLNRIETFTDASRGSWGSLRFMFSSFRPYALQTVPCQKPSLQGNASVPIAQTVASHGALLRAGNGNAMPYFSFSMDPISSLTAGLAGVRSPNSLSPECLSGNCYFQAIDNITYSSLGFNSECVDISPLIKQTGRLYWDTDGASTFPTHTNYSLPHMDLNLSYNLVGDVGSPGVAKFGWSGTADLENTSLTQRQKDIVNASVDSFSFLMITTSPCQDPVQYQDYLAQYAPPMPSVNTSLCPTLNLPGVTTLPGPFSLVAAGCFFYPSVQHYYGSVVNGTFKEHGVGAPVPLHVPQPPNSLPHLSDDELFHNLWSWAFSDPCIVDNMVYTSTSSNLSSVPGGLVTVSNTTAPKRCLYGLNRDWEEQLISFAGLSMSYIISAGLSYDVTCQQSNNYTVMICPEAYWLSGLFNGGNATIASISAFLDTGLKSFTDQLRTHGTDWDHNPLMASGTVMETTVCTEFY</sequence>
<feature type="chain" id="PRO_5047442777" evidence="1">
    <location>
        <begin position="25"/>
        <end position="501"/>
    </location>
</feature>
<name>A0ABR1VBT0_9PEZI</name>
<organism evidence="2 3">
    <name type="scientific">Apiospora saccharicola</name>
    <dbReference type="NCBI Taxonomy" id="335842"/>
    <lineage>
        <taxon>Eukaryota</taxon>
        <taxon>Fungi</taxon>
        <taxon>Dikarya</taxon>
        <taxon>Ascomycota</taxon>
        <taxon>Pezizomycotina</taxon>
        <taxon>Sordariomycetes</taxon>
        <taxon>Xylariomycetidae</taxon>
        <taxon>Amphisphaeriales</taxon>
        <taxon>Apiosporaceae</taxon>
        <taxon>Apiospora</taxon>
    </lineage>
</organism>
<dbReference type="PANTHER" id="PTHR35394">
    <property type="entry name" value="DUF3176 DOMAIN-CONTAINING PROTEIN"/>
    <property type="match status" value="1"/>
</dbReference>
<keyword evidence="1" id="KW-0732">Signal</keyword>
<gene>
    <name evidence="2" type="ORF">PG996_007474</name>
</gene>
<reference evidence="2 3" key="1">
    <citation type="submission" date="2023-01" db="EMBL/GenBank/DDBJ databases">
        <title>Analysis of 21 Apiospora genomes using comparative genomics revels a genus with tremendous synthesis potential of carbohydrate active enzymes and secondary metabolites.</title>
        <authorList>
            <person name="Sorensen T."/>
        </authorList>
    </citation>
    <scope>NUCLEOTIDE SEQUENCE [LARGE SCALE GENOMIC DNA]</scope>
    <source>
        <strain evidence="2 3">CBS 83171</strain>
    </source>
</reference>
<evidence type="ECO:0000313" key="3">
    <source>
        <dbReference type="Proteomes" id="UP001446871"/>
    </source>
</evidence>
<dbReference type="InterPro" id="IPR021514">
    <property type="entry name" value="DUF3176"/>
</dbReference>